<name>A0A396GJA7_MEDTR</name>
<dbReference type="AlphaFoldDB" id="A0A396GJA7"/>
<evidence type="ECO:0000313" key="1">
    <source>
        <dbReference type="EMBL" id="RHN41206.1"/>
    </source>
</evidence>
<comment type="caution">
    <text evidence="1">The sequence shown here is derived from an EMBL/GenBank/DDBJ whole genome shotgun (WGS) entry which is preliminary data.</text>
</comment>
<dbReference type="Gramene" id="rna47501">
    <property type="protein sequence ID" value="RHN41206.1"/>
    <property type="gene ID" value="gene47501"/>
</dbReference>
<protein>
    <submittedName>
        <fullName evidence="1">Uncharacterized protein</fullName>
    </submittedName>
</protein>
<accession>A0A396GJA7</accession>
<proteinExistence type="predicted"/>
<sequence>MGDVLESFSVNVRVRIKYAEKTRFDLWDQSRGSIFGFSHEKRQYFNSHLNV</sequence>
<gene>
    <name evidence="1" type="ORF">MtrunA17_Chr8g0363581</name>
</gene>
<dbReference type="Proteomes" id="UP000265566">
    <property type="component" value="Chromosome 8"/>
</dbReference>
<dbReference type="EMBL" id="PSQE01000008">
    <property type="protein sequence ID" value="RHN41206.1"/>
    <property type="molecule type" value="Genomic_DNA"/>
</dbReference>
<organism evidence="1">
    <name type="scientific">Medicago truncatula</name>
    <name type="common">Barrel medic</name>
    <name type="synonym">Medicago tribuloides</name>
    <dbReference type="NCBI Taxonomy" id="3880"/>
    <lineage>
        <taxon>Eukaryota</taxon>
        <taxon>Viridiplantae</taxon>
        <taxon>Streptophyta</taxon>
        <taxon>Embryophyta</taxon>
        <taxon>Tracheophyta</taxon>
        <taxon>Spermatophyta</taxon>
        <taxon>Magnoliopsida</taxon>
        <taxon>eudicotyledons</taxon>
        <taxon>Gunneridae</taxon>
        <taxon>Pentapetalae</taxon>
        <taxon>rosids</taxon>
        <taxon>fabids</taxon>
        <taxon>Fabales</taxon>
        <taxon>Fabaceae</taxon>
        <taxon>Papilionoideae</taxon>
        <taxon>50 kb inversion clade</taxon>
        <taxon>NPAAA clade</taxon>
        <taxon>Hologalegina</taxon>
        <taxon>IRL clade</taxon>
        <taxon>Trifolieae</taxon>
        <taxon>Medicago</taxon>
    </lineage>
</organism>
<reference evidence="1" key="1">
    <citation type="journal article" date="2018" name="Nat. Plants">
        <title>Whole-genome landscape of Medicago truncatula symbiotic genes.</title>
        <authorList>
            <person name="Pecrix Y."/>
            <person name="Gamas P."/>
            <person name="Carrere S."/>
        </authorList>
    </citation>
    <scope>NUCLEOTIDE SEQUENCE</scope>
    <source>
        <tissue evidence="1">Leaves</tissue>
    </source>
</reference>